<dbReference type="Gene3D" id="2.60.40.4070">
    <property type="match status" value="1"/>
</dbReference>
<accession>A0A532USJ5</accession>
<sequence>MARAGRCRNCTQTIPAAAPMGVYHYNAYAVVDQDTSKDSFMFGKLGTVPGGSDGWGNAGDPLITIGGGDTPALQETHVVVENYPNPFNPTTVISFSLPVASMVKLEVFDINGRNVGFGESDLRGHYPPGTHQITFDGSGLASGIYIYRLETSGSEAPLGQATTTMKTGKMVLMK</sequence>
<dbReference type="NCBIfam" id="TIGR04183">
    <property type="entry name" value="Por_Secre_tail"/>
    <property type="match status" value="1"/>
</dbReference>
<evidence type="ECO:0000259" key="1">
    <source>
        <dbReference type="Pfam" id="PF18962"/>
    </source>
</evidence>
<reference evidence="2 3" key="1">
    <citation type="submission" date="2017-06" db="EMBL/GenBank/DDBJ databases">
        <title>Novel microbial phyla capable of carbon fixation and sulfur reduction in deep-sea sediments.</title>
        <authorList>
            <person name="Huang J."/>
            <person name="Baker B."/>
            <person name="Wang Y."/>
        </authorList>
    </citation>
    <scope>NUCLEOTIDE SEQUENCE [LARGE SCALE GENOMIC DNA]</scope>
    <source>
        <strain evidence="2">B3_LCP</strain>
    </source>
</reference>
<feature type="domain" description="Secretion system C-terminal sorting" evidence="1">
    <location>
        <begin position="83"/>
        <end position="154"/>
    </location>
</feature>
<dbReference type="AlphaFoldDB" id="A0A532USJ5"/>
<dbReference type="Pfam" id="PF18962">
    <property type="entry name" value="Por_Secre_tail"/>
    <property type="match status" value="1"/>
</dbReference>
<protein>
    <recommendedName>
        <fullName evidence="1">Secretion system C-terminal sorting domain-containing protein</fullName>
    </recommendedName>
</protein>
<evidence type="ECO:0000313" key="2">
    <source>
        <dbReference type="EMBL" id="TKJ37905.1"/>
    </source>
</evidence>
<proteinExistence type="predicted"/>
<name>A0A532USJ5_UNCL8</name>
<dbReference type="Proteomes" id="UP000319619">
    <property type="component" value="Unassembled WGS sequence"/>
</dbReference>
<dbReference type="InterPro" id="IPR026444">
    <property type="entry name" value="Secre_tail"/>
</dbReference>
<comment type="caution">
    <text evidence="2">The sequence shown here is derived from an EMBL/GenBank/DDBJ whole genome shotgun (WGS) entry which is preliminary data.</text>
</comment>
<evidence type="ECO:0000313" key="3">
    <source>
        <dbReference type="Proteomes" id="UP000319619"/>
    </source>
</evidence>
<dbReference type="EMBL" id="NJBN01000011">
    <property type="protein sequence ID" value="TKJ37905.1"/>
    <property type="molecule type" value="Genomic_DNA"/>
</dbReference>
<gene>
    <name evidence="2" type="ORF">CEE37_13145</name>
</gene>
<organism evidence="2 3">
    <name type="scientific">candidate division LCP-89 bacterium B3_LCP</name>
    <dbReference type="NCBI Taxonomy" id="2012998"/>
    <lineage>
        <taxon>Bacteria</taxon>
        <taxon>Pseudomonadati</taxon>
        <taxon>Bacteria division LCP-89</taxon>
    </lineage>
</organism>